<sequence length="166" mass="17661">MDLTVDTGAASSDPLTLMSHDFSLPVYQVSGPPSLGRIPEVTMSGSGSISSFSAASSAQSSLFTQPSGSNQGTSSVPPASPTSASGSLARGFGPTQMERNHTRLKAQYAQAKSENARLLQEKSANRVDLEQVESILEEVLDSRELSERLFERLSQVPGILMAMKNR</sequence>
<reference evidence="2 3" key="1">
    <citation type="journal article" date="2021" name="Nat. Commun.">
        <title>Genetic determinants of endophytism in the Arabidopsis root mycobiome.</title>
        <authorList>
            <person name="Mesny F."/>
            <person name="Miyauchi S."/>
            <person name="Thiergart T."/>
            <person name="Pickel B."/>
            <person name="Atanasova L."/>
            <person name="Karlsson M."/>
            <person name="Huettel B."/>
            <person name="Barry K.W."/>
            <person name="Haridas S."/>
            <person name="Chen C."/>
            <person name="Bauer D."/>
            <person name="Andreopoulos W."/>
            <person name="Pangilinan J."/>
            <person name="LaButti K."/>
            <person name="Riley R."/>
            <person name="Lipzen A."/>
            <person name="Clum A."/>
            <person name="Drula E."/>
            <person name="Henrissat B."/>
            <person name="Kohler A."/>
            <person name="Grigoriev I.V."/>
            <person name="Martin F.M."/>
            <person name="Hacquard S."/>
        </authorList>
    </citation>
    <scope>NUCLEOTIDE SEQUENCE [LARGE SCALE GENOMIC DNA]</scope>
    <source>
        <strain evidence="2 3">MPI-CAGE-CH-0241</strain>
    </source>
</reference>
<dbReference type="EMBL" id="JAGPYM010000035">
    <property type="protein sequence ID" value="KAH6876411.1"/>
    <property type="molecule type" value="Genomic_DNA"/>
</dbReference>
<name>A0A9P8VW92_9HYPO</name>
<feature type="region of interest" description="Disordered" evidence="1">
    <location>
        <begin position="60"/>
        <end position="102"/>
    </location>
</feature>
<dbReference type="AlphaFoldDB" id="A0A9P8VW92"/>
<accession>A0A9P8VW92</accession>
<dbReference type="Proteomes" id="UP000777438">
    <property type="component" value="Unassembled WGS sequence"/>
</dbReference>
<keyword evidence="3" id="KW-1185">Reference proteome</keyword>
<evidence type="ECO:0000313" key="3">
    <source>
        <dbReference type="Proteomes" id="UP000777438"/>
    </source>
</evidence>
<protein>
    <submittedName>
        <fullName evidence="2">Uncharacterized protein</fullName>
    </submittedName>
</protein>
<feature type="compositionally biased region" description="Polar residues" evidence="1">
    <location>
        <begin position="62"/>
        <end position="71"/>
    </location>
</feature>
<evidence type="ECO:0000256" key="1">
    <source>
        <dbReference type="SAM" id="MobiDB-lite"/>
    </source>
</evidence>
<comment type="caution">
    <text evidence="2">The sequence shown here is derived from an EMBL/GenBank/DDBJ whole genome shotgun (WGS) entry which is preliminary data.</text>
</comment>
<dbReference type="OrthoDB" id="5071130at2759"/>
<evidence type="ECO:0000313" key="2">
    <source>
        <dbReference type="EMBL" id="KAH6876411.1"/>
    </source>
</evidence>
<feature type="compositionally biased region" description="Low complexity" evidence="1">
    <location>
        <begin position="72"/>
        <end position="87"/>
    </location>
</feature>
<organism evidence="2 3">
    <name type="scientific">Thelonectria olida</name>
    <dbReference type="NCBI Taxonomy" id="1576542"/>
    <lineage>
        <taxon>Eukaryota</taxon>
        <taxon>Fungi</taxon>
        <taxon>Dikarya</taxon>
        <taxon>Ascomycota</taxon>
        <taxon>Pezizomycotina</taxon>
        <taxon>Sordariomycetes</taxon>
        <taxon>Hypocreomycetidae</taxon>
        <taxon>Hypocreales</taxon>
        <taxon>Nectriaceae</taxon>
        <taxon>Thelonectria</taxon>
    </lineage>
</organism>
<gene>
    <name evidence="2" type="ORF">B0T10DRAFT_497947</name>
</gene>
<proteinExistence type="predicted"/>